<keyword evidence="1" id="KW-0732">Signal</keyword>
<dbReference type="InterPro" id="IPR025326">
    <property type="entry name" value="DUF4232"/>
</dbReference>
<dbReference type="Proteomes" id="UP001156389">
    <property type="component" value="Unassembled WGS sequence"/>
</dbReference>
<organism evidence="3 4">
    <name type="scientific">Streptomyces gossypii</name>
    <dbReference type="NCBI Taxonomy" id="2883101"/>
    <lineage>
        <taxon>Bacteria</taxon>
        <taxon>Bacillati</taxon>
        <taxon>Actinomycetota</taxon>
        <taxon>Actinomycetes</taxon>
        <taxon>Kitasatosporales</taxon>
        <taxon>Streptomycetaceae</taxon>
        <taxon>Streptomyces</taxon>
    </lineage>
</organism>
<gene>
    <name evidence="3" type="ORF">LHJ74_31730</name>
</gene>
<evidence type="ECO:0000313" key="3">
    <source>
        <dbReference type="EMBL" id="MCT2594427.1"/>
    </source>
</evidence>
<reference evidence="3 4" key="1">
    <citation type="submission" date="2021-10" db="EMBL/GenBank/DDBJ databases">
        <title>Streptomyces gossypii sp. nov., isolated from soil collected from cotton field.</title>
        <authorList>
            <person name="Ge X."/>
            <person name="Chen X."/>
            <person name="Liu W."/>
        </authorList>
    </citation>
    <scope>NUCLEOTIDE SEQUENCE [LARGE SCALE GENOMIC DNA]</scope>
    <source>
        <strain evidence="3 4">N2-109</strain>
    </source>
</reference>
<keyword evidence="4" id="KW-1185">Reference proteome</keyword>
<protein>
    <submittedName>
        <fullName evidence="3">DUF4232 domain-containing protein</fullName>
    </submittedName>
</protein>
<accession>A0ABT2K2N8</accession>
<proteinExistence type="predicted"/>
<sequence>MYPSATWCLRRRRLLPNLGLLAAASGLLTACGSTPAPGTDADAAAVPAPASASASPSAMPAPACPESGILVRPGTAEAAMGLRVMSVELVNCGAESPYTVNGYPTVRVLDGDREVLDIDVRHGASSVALLDQFDKGPQPVTLKRGEKAVAKLVWRNTVTISSEPAANGRHLTVTPAAGSDEQTVPANVDLGNTGKLGVSAWAADPYGRGANPVPTLTTTPTVGAAARP</sequence>
<feature type="chain" id="PRO_5045327197" evidence="1">
    <location>
        <begin position="31"/>
        <end position="228"/>
    </location>
</feature>
<dbReference type="Pfam" id="PF14016">
    <property type="entry name" value="DUF4232"/>
    <property type="match status" value="1"/>
</dbReference>
<feature type="domain" description="DUF4232" evidence="2">
    <location>
        <begin position="64"/>
        <end position="201"/>
    </location>
</feature>
<evidence type="ECO:0000259" key="2">
    <source>
        <dbReference type="Pfam" id="PF14016"/>
    </source>
</evidence>
<dbReference type="RefSeq" id="WP_260221755.1">
    <property type="nucleotide sequence ID" value="NZ_JAJAGO010000020.1"/>
</dbReference>
<evidence type="ECO:0000313" key="4">
    <source>
        <dbReference type="Proteomes" id="UP001156389"/>
    </source>
</evidence>
<comment type="caution">
    <text evidence="3">The sequence shown here is derived from an EMBL/GenBank/DDBJ whole genome shotgun (WGS) entry which is preliminary data.</text>
</comment>
<feature type="signal peptide" evidence="1">
    <location>
        <begin position="1"/>
        <end position="30"/>
    </location>
</feature>
<name>A0ABT2K2N8_9ACTN</name>
<evidence type="ECO:0000256" key="1">
    <source>
        <dbReference type="SAM" id="SignalP"/>
    </source>
</evidence>
<dbReference type="EMBL" id="JAJAGO010000020">
    <property type="protein sequence ID" value="MCT2594427.1"/>
    <property type="molecule type" value="Genomic_DNA"/>
</dbReference>